<dbReference type="InterPro" id="IPR014509">
    <property type="entry name" value="YjdF-like"/>
</dbReference>
<dbReference type="OrthoDB" id="9786473at2"/>
<comment type="caution">
    <text evidence="2">The sequence shown here is derived from an EMBL/GenBank/DDBJ whole genome shotgun (WGS) entry which is preliminary data.</text>
</comment>
<dbReference type="InterPro" id="IPR058534">
    <property type="entry name" value="YjdF"/>
</dbReference>
<keyword evidence="1" id="KW-1133">Transmembrane helix</keyword>
<organism evidence="2 3">
    <name type="scientific">Desulfuromonas acetoxidans (strain DSM 684 / 11070)</name>
    <dbReference type="NCBI Taxonomy" id="281689"/>
    <lineage>
        <taxon>Bacteria</taxon>
        <taxon>Pseudomonadati</taxon>
        <taxon>Thermodesulfobacteriota</taxon>
        <taxon>Desulfuromonadia</taxon>
        <taxon>Desulfuromonadales</taxon>
        <taxon>Desulfuromonadaceae</taxon>
        <taxon>Desulfuromonas</taxon>
    </lineage>
</organism>
<gene>
    <name evidence="2" type="ORF">Dace_1519</name>
</gene>
<dbReference type="Pfam" id="PF09997">
    <property type="entry name" value="DUF2238"/>
    <property type="match status" value="1"/>
</dbReference>
<evidence type="ECO:0000256" key="1">
    <source>
        <dbReference type="SAM" id="Phobius"/>
    </source>
</evidence>
<name>Q1JZB0_DESA6</name>
<accession>Q1JZB0</accession>
<dbReference type="Proteomes" id="UP000005695">
    <property type="component" value="Unassembled WGS sequence"/>
</dbReference>
<reference evidence="2" key="2">
    <citation type="submission" date="2006-05" db="EMBL/GenBank/DDBJ databases">
        <title>Sequencing of the draft genome and assembly of Desulfuromonas acetoxidans DSM 684.</title>
        <authorList>
            <consortium name="US DOE Joint Genome Institute (JGI-PGF)"/>
            <person name="Copeland A."/>
            <person name="Lucas S."/>
            <person name="Lapidus A."/>
            <person name="Barry K."/>
            <person name="Detter J.C."/>
            <person name="Glavina del Rio T."/>
            <person name="Hammon N."/>
            <person name="Israni S."/>
            <person name="Dalin E."/>
            <person name="Tice H."/>
            <person name="Bruce D."/>
            <person name="Pitluck S."/>
            <person name="Richardson P."/>
        </authorList>
    </citation>
    <scope>NUCLEOTIDE SEQUENCE [LARGE SCALE GENOMIC DNA]</scope>
    <source>
        <strain evidence="2">DSM 684</strain>
    </source>
</reference>
<dbReference type="EMBL" id="AAEW02000009">
    <property type="protein sequence ID" value="EAT15657.1"/>
    <property type="molecule type" value="Genomic_DNA"/>
</dbReference>
<dbReference type="AlphaFoldDB" id="Q1JZB0"/>
<evidence type="ECO:0000313" key="3">
    <source>
        <dbReference type="Proteomes" id="UP000005695"/>
    </source>
</evidence>
<proteinExistence type="predicted"/>
<keyword evidence="1" id="KW-0472">Membrane</keyword>
<feature type="transmembrane region" description="Helical" evidence="1">
    <location>
        <begin position="28"/>
        <end position="44"/>
    </location>
</feature>
<dbReference type="PIRSF" id="PIRSF020606">
    <property type="entry name" value="UCP020606"/>
    <property type="match status" value="1"/>
</dbReference>
<keyword evidence="1" id="KW-0812">Transmembrane</keyword>
<protein>
    <submittedName>
        <fullName evidence="2">Integral membrane protein</fullName>
    </submittedName>
</protein>
<sequence length="194" mass="22733">MLQRLLLISYAIIWLLLAIHPRYRDDWLLENLLVFAALPVLFWLHRRRPFSNSAAGLLWVFFVLHAIGAHYTYAQMPWLNTLADSLSWQRNHYDRLVHFLFGLLLFRPLQEQLATTFHRSTLRLVVTLLILFSASGIYEIVEWLATEWTHPELGIAFLGTQGDQWDAQKDMVLAHLGALLAAWIELHRHEKKRA</sequence>
<reference evidence="2" key="1">
    <citation type="submission" date="2006-05" db="EMBL/GenBank/DDBJ databases">
        <title>Annotation of the draft genome assembly of Desulfuromonas acetoxidans DSM 684.</title>
        <authorList>
            <consortium name="US DOE Joint Genome Institute (JGI-ORNL)"/>
            <person name="Larimer F."/>
            <person name="Land M."/>
            <person name="Hauser L."/>
        </authorList>
    </citation>
    <scope>NUCLEOTIDE SEQUENCE [LARGE SCALE GENOMIC DNA]</scope>
    <source>
        <strain evidence="2">DSM 684</strain>
    </source>
</reference>
<feature type="transmembrane region" description="Helical" evidence="1">
    <location>
        <begin position="56"/>
        <end position="73"/>
    </location>
</feature>
<keyword evidence="3" id="KW-1185">Reference proteome</keyword>
<feature type="transmembrane region" description="Helical" evidence="1">
    <location>
        <begin position="121"/>
        <end position="141"/>
    </location>
</feature>
<dbReference type="RefSeq" id="WP_006000633.1">
    <property type="nucleotide sequence ID" value="NZ_AAEW02000009.1"/>
</dbReference>
<evidence type="ECO:0000313" key="2">
    <source>
        <dbReference type="EMBL" id="EAT15657.1"/>
    </source>
</evidence>